<evidence type="ECO:0000313" key="3">
    <source>
        <dbReference type="Proteomes" id="UP000279372"/>
    </source>
</evidence>
<sequence>MNLLWAQTACTADRLLKFRKTVVLSYRPGGMRVYGQAQALTDFPVPLIPGPHNGLHLVRTRVLIRFTKLFWKDLGLAYVHERVQKSAKKRRDAQLRDIGQQRLADMEKHSLELQRRETSRQRWQAKENREAGVPDTQDVADSSTSMPGSNTVSSALDRLLASRTRKA</sequence>
<gene>
    <name evidence="2" type="ORF">ALQ33_200217</name>
</gene>
<reference evidence="2 3" key="1">
    <citation type="submission" date="2018-08" db="EMBL/GenBank/DDBJ databases">
        <title>Recombination of ecologically and evolutionarily significant loci maintains genetic cohesion in the Pseudomonas syringae species complex.</title>
        <authorList>
            <person name="Dillon M."/>
            <person name="Thakur S."/>
            <person name="Almeida R.N.D."/>
            <person name="Weir B.S."/>
            <person name="Guttman D.S."/>
        </authorList>
    </citation>
    <scope>NUCLEOTIDE SEQUENCE [LARGE SCALE GENOMIC DNA]</scope>
    <source>
        <strain evidence="2 3">ICMP 8902</strain>
    </source>
</reference>
<feature type="region of interest" description="Disordered" evidence="1">
    <location>
        <begin position="106"/>
        <end position="167"/>
    </location>
</feature>
<dbReference type="AlphaFoldDB" id="A0A3M3Z6Z7"/>
<feature type="compositionally biased region" description="Polar residues" evidence="1">
    <location>
        <begin position="139"/>
        <end position="154"/>
    </location>
</feature>
<proteinExistence type="predicted"/>
<feature type="compositionally biased region" description="Basic and acidic residues" evidence="1">
    <location>
        <begin position="106"/>
        <end position="132"/>
    </location>
</feature>
<dbReference type="Proteomes" id="UP000279372">
    <property type="component" value="Unassembled WGS sequence"/>
</dbReference>
<protein>
    <submittedName>
        <fullName evidence="2">Uncharacterized protein</fullName>
    </submittedName>
</protein>
<comment type="caution">
    <text evidence="2">The sequence shown here is derived from an EMBL/GenBank/DDBJ whole genome shotgun (WGS) entry which is preliminary data.</text>
</comment>
<dbReference type="EMBL" id="RBQB01000158">
    <property type="protein sequence ID" value="RMO89714.1"/>
    <property type="molecule type" value="Genomic_DNA"/>
</dbReference>
<accession>A0A3M3Z6Z7</accession>
<name>A0A3M3Z6Z7_9PSED</name>
<evidence type="ECO:0000256" key="1">
    <source>
        <dbReference type="SAM" id="MobiDB-lite"/>
    </source>
</evidence>
<organism evidence="2 3">
    <name type="scientific">Pseudomonas syringae pv. philadelphi</name>
    <dbReference type="NCBI Taxonomy" id="251706"/>
    <lineage>
        <taxon>Bacteria</taxon>
        <taxon>Pseudomonadati</taxon>
        <taxon>Pseudomonadota</taxon>
        <taxon>Gammaproteobacteria</taxon>
        <taxon>Pseudomonadales</taxon>
        <taxon>Pseudomonadaceae</taxon>
        <taxon>Pseudomonas</taxon>
    </lineage>
</organism>
<evidence type="ECO:0000313" key="2">
    <source>
        <dbReference type="EMBL" id="RMO89714.1"/>
    </source>
</evidence>